<reference evidence="5" key="2">
    <citation type="submission" date="2021-04" db="EMBL/GenBank/DDBJ databases">
        <authorList>
            <person name="Gilroy R."/>
        </authorList>
    </citation>
    <scope>NUCLEOTIDE SEQUENCE</scope>
    <source>
        <strain evidence="5">USAMLcec3-2134</strain>
    </source>
</reference>
<dbReference type="PROSITE" id="PS01124">
    <property type="entry name" value="HTH_ARAC_FAMILY_2"/>
    <property type="match status" value="1"/>
</dbReference>
<accession>A0A9D2MTA7</accession>
<dbReference type="Pfam" id="PF12833">
    <property type="entry name" value="HTH_18"/>
    <property type="match status" value="1"/>
</dbReference>
<organism evidence="5 6">
    <name type="scientific">Candidatus Eisenbergiella merdigallinarum</name>
    <dbReference type="NCBI Taxonomy" id="2838552"/>
    <lineage>
        <taxon>Bacteria</taxon>
        <taxon>Bacillati</taxon>
        <taxon>Bacillota</taxon>
        <taxon>Clostridia</taxon>
        <taxon>Lachnospirales</taxon>
        <taxon>Lachnospiraceae</taxon>
        <taxon>Eisenbergiella</taxon>
    </lineage>
</organism>
<evidence type="ECO:0000256" key="2">
    <source>
        <dbReference type="ARBA" id="ARBA00023125"/>
    </source>
</evidence>
<dbReference type="GO" id="GO:0003700">
    <property type="term" value="F:DNA-binding transcription factor activity"/>
    <property type="evidence" value="ECO:0007669"/>
    <property type="project" value="InterPro"/>
</dbReference>
<sequence length="110" mass="12728">MSKTVAGIVSHIEKNYAKNLPLKEIAQAVELSPNYICELFKREMGINLSAYIMRYRISRAKELLVSTNLKSYEIAERTGFSDESYFSRSFKKVTGQSPYEFRKGLFIKEE</sequence>
<dbReference type="SUPFAM" id="SSF46689">
    <property type="entry name" value="Homeodomain-like"/>
    <property type="match status" value="2"/>
</dbReference>
<dbReference type="SMART" id="SM00342">
    <property type="entry name" value="HTH_ARAC"/>
    <property type="match status" value="1"/>
</dbReference>
<dbReference type="Gene3D" id="1.10.10.60">
    <property type="entry name" value="Homeodomain-like"/>
    <property type="match status" value="2"/>
</dbReference>
<evidence type="ECO:0000256" key="1">
    <source>
        <dbReference type="ARBA" id="ARBA00023015"/>
    </source>
</evidence>
<dbReference type="PANTHER" id="PTHR43280:SF28">
    <property type="entry name" value="HTH-TYPE TRANSCRIPTIONAL ACTIVATOR RHAS"/>
    <property type="match status" value="1"/>
</dbReference>
<proteinExistence type="predicted"/>
<evidence type="ECO:0000259" key="4">
    <source>
        <dbReference type="PROSITE" id="PS01124"/>
    </source>
</evidence>
<dbReference type="InterPro" id="IPR020449">
    <property type="entry name" value="Tscrpt_reg_AraC-type_HTH"/>
</dbReference>
<dbReference type="AlphaFoldDB" id="A0A9D2MTA7"/>
<dbReference type="EMBL" id="DWXE01000043">
    <property type="protein sequence ID" value="HJB92066.1"/>
    <property type="molecule type" value="Genomic_DNA"/>
</dbReference>
<dbReference type="InterPro" id="IPR009057">
    <property type="entry name" value="Homeodomain-like_sf"/>
</dbReference>
<dbReference type="InterPro" id="IPR018060">
    <property type="entry name" value="HTH_AraC"/>
</dbReference>
<reference evidence="5" key="1">
    <citation type="journal article" date="2021" name="PeerJ">
        <title>Extensive microbial diversity within the chicken gut microbiome revealed by metagenomics and culture.</title>
        <authorList>
            <person name="Gilroy R."/>
            <person name="Ravi A."/>
            <person name="Getino M."/>
            <person name="Pursley I."/>
            <person name="Horton D.L."/>
            <person name="Alikhan N.F."/>
            <person name="Baker D."/>
            <person name="Gharbi K."/>
            <person name="Hall N."/>
            <person name="Watson M."/>
            <person name="Adriaenssens E.M."/>
            <person name="Foster-Nyarko E."/>
            <person name="Jarju S."/>
            <person name="Secka A."/>
            <person name="Antonio M."/>
            <person name="Oren A."/>
            <person name="Chaudhuri R.R."/>
            <person name="La Ragione R."/>
            <person name="Hildebrand F."/>
            <person name="Pallen M.J."/>
        </authorList>
    </citation>
    <scope>NUCLEOTIDE SEQUENCE</scope>
    <source>
        <strain evidence="5">USAMLcec3-2134</strain>
    </source>
</reference>
<evidence type="ECO:0000313" key="5">
    <source>
        <dbReference type="EMBL" id="HJB92066.1"/>
    </source>
</evidence>
<keyword evidence="3" id="KW-0804">Transcription</keyword>
<evidence type="ECO:0000313" key="6">
    <source>
        <dbReference type="Proteomes" id="UP000886883"/>
    </source>
</evidence>
<comment type="caution">
    <text evidence="5">The sequence shown here is derived from an EMBL/GenBank/DDBJ whole genome shotgun (WGS) entry which is preliminary data.</text>
</comment>
<dbReference type="PRINTS" id="PR00032">
    <property type="entry name" value="HTHARAC"/>
</dbReference>
<gene>
    <name evidence="5" type="ORF">H9763_11465</name>
</gene>
<keyword evidence="1" id="KW-0805">Transcription regulation</keyword>
<dbReference type="Proteomes" id="UP000886883">
    <property type="component" value="Unassembled WGS sequence"/>
</dbReference>
<name>A0A9D2MTA7_9FIRM</name>
<feature type="domain" description="HTH araC/xylS-type" evidence="4">
    <location>
        <begin position="6"/>
        <end position="104"/>
    </location>
</feature>
<evidence type="ECO:0000256" key="3">
    <source>
        <dbReference type="ARBA" id="ARBA00023163"/>
    </source>
</evidence>
<keyword evidence="2" id="KW-0238">DNA-binding</keyword>
<protein>
    <submittedName>
        <fullName evidence="5">AraC family transcriptional regulator</fullName>
    </submittedName>
</protein>
<dbReference type="GO" id="GO:0043565">
    <property type="term" value="F:sequence-specific DNA binding"/>
    <property type="evidence" value="ECO:0007669"/>
    <property type="project" value="InterPro"/>
</dbReference>
<dbReference type="PANTHER" id="PTHR43280">
    <property type="entry name" value="ARAC-FAMILY TRANSCRIPTIONAL REGULATOR"/>
    <property type="match status" value="1"/>
</dbReference>